<evidence type="ECO:0000313" key="1">
    <source>
        <dbReference type="EMBL" id="QJD85146.1"/>
    </source>
</evidence>
<dbReference type="Proteomes" id="UP000502248">
    <property type="component" value="Chromosome"/>
</dbReference>
<dbReference type="AlphaFoldDB" id="A0A7Z2ZM99"/>
<gene>
    <name evidence="1" type="ORF">HH215_19525</name>
</gene>
<proteinExistence type="predicted"/>
<dbReference type="KEGG" id="cheb:HH215_19525"/>
<organism evidence="1 2">
    <name type="scientific">Cohnella herbarum</name>
    <dbReference type="NCBI Taxonomy" id="2728023"/>
    <lineage>
        <taxon>Bacteria</taxon>
        <taxon>Bacillati</taxon>
        <taxon>Bacillota</taxon>
        <taxon>Bacilli</taxon>
        <taxon>Bacillales</taxon>
        <taxon>Paenibacillaceae</taxon>
        <taxon>Cohnella</taxon>
    </lineage>
</organism>
<dbReference type="SUPFAM" id="SSF46785">
    <property type="entry name" value="Winged helix' DNA-binding domain"/>
    <property type="match status" value="1"/>
</dbReference>
<dbReference type="InterPro" id="IPR036390">
    <property type="entry name" value="WH_DNA-bd_sf"/>
</dbReference>
<sequence>MFEKQFAEYFKEQKRTASSRRLEMLNKKLTGEISLLKNVIYPVIGSFDGLVMEYEMVSLNGMLIFGDFFYKPIESIVECEGFGSHAEMITRDRFDFEKMRMRTFAEYDYPFIPYSWDDIDKRPEVCRRHLYVILGKHGGLSNKQQYDIPVYERELIRYALRINRPFGVKDACDCLQLGKSSSYNLLRSMREKGLIRPVGVAKERIYYYVLEDKARLLMM</sequence>
<dbReference type="RefSeq" id="WP_169281413.1">
    <property type="nucleotide sequence ID" value="NZ_CP051680.1"/>
</dbReference>
<evidence type="ECO:0000313" key="2">
    <source>
        <dbReference type="Proteomes" id="UP000502248"/>
    </source>
</evidence>
<reference evidence="1 2" key="1">
    <citation type="submission" date="2020-04" db="EMBL/GenBank/DDBJ databases">
        <title>Genome sequencing of novel species.</title>
        <authorList>
            <person name="Heo J."/>
            <person name="Kim S.-J."/>
            <person name="Kim J.-S."/>
            <person name="Hong S.-B."/>
            <person name="Kwon S.-W."/>
        </authorList>
    </citation>
    <scope>NUCLEOTIDE SEQUENCE [LARGE SCALE GENOMIC DNA]</scope>
    <source>
        <strain evidence="1 2">MFER-1</strain>
    </source>
</reference>
<accession>A0A7Z2ZM99</accession>
<dbReference type="EMBL" id="CP051680">
    <property type="protein sequence ID" value="QJD85146.1"/>
    <property type="molecule type" value="Genomic_DNA"/>
</dbReference>
<protein>
    <submittedName>
        <fullName evidence="1">Uncharacterized protein</fullName>
    </submittedName>
</protein>
<keyword evidence="2" id="KW-1185">Reference proteome</keyword>
<name>A0A7Z2ZM99_9BACL</name>